<comment type="caution">
    <text evidence="2">The sequence shown here is derived from an EMBL/GenBank/DDBJ whole genome shotgun (WGS) entry which is preliminary data.</text>
</comment>
<dbReference type="PANTHER" id="PTHR15020">
    <property type="entry name" value="FLAVIN REDUCTASE-RELATED"/>
    <property type="match status" value="1"/>
</dbReference>
<sequence length="214" mass="23359">MKKILVIGANGQIGKIVVELLHNQDRPVVAMVRSKQQAETLENMGVEVVVGDLETDFEHAFKDCDKVVFSAGSGGNTGYDKTLLIDLWAAKKAVDYSLKVGIQHFVMVSGLGAQDPDEFESEIKPYLVAKYFADQYLLSSGLNYTILRPGLLTNDKGQGLITTTRSTSTNDLFISREDVAKSIEYCINYGGASNQIVELYHGNEVISTALTASN</sequence>
<feature type="domain" description="NAD(P)-binding" evidence="1">
    <location>
        <begin position="8"/>
        <end position="187"/>
    </location>
</feature>
<organism evidence="2">
    <name type="scientific">Shewanella frigidimarina</name>
    <dbReference type="NCBI Taxonomy" id="56812"/>
    <lineage>
        <taxon>Bacteria</taxon>
        <taxon>Pseudomonadati</taxon>
        <taxon>Pseudomonadota</taxon>
        <taxon>Gammaproteobacteria</taxon>
        <taxon>Alteromonadales</taxon>
        <taxon>Shewanellaceae</taxon>
        <taxon>Shewanella</taxon>
    </lineage>
</organism>
<dbReference type="Pfam" id="PF13460">
    <property type="entry name" value="NAD_binding_10"/>
    <property type="match status" value="1"/>
</dbReference>
<reference evidence="2 3" key="1">
    <citation type="submission" date="2016-01" db="EMBL/GenBank/DDBJ databases">
        <title>Draft genome of the antarctic isolate Shewanella frigidimarina Ag06-30.</title>
        <authorList>
            <person name="Parmeciano Di Noto G."/>
            <person name="Vazquez S."/>
            <person name="Mac Cormack W."/>
            <person name="Iriarte A."/>
            <person name="Quiroga C."/>
        </authorList>
    </citation>
    <scope>NUCLEOTIDE SEQUENCE [LARGE SCALE GENOMIC DNA]</scope>
    <source>
        <strain evidence="2 3">Ag06-30</strain>
    </source>
</reference>
<protein>
    <submittedName>
        <fullName evidence="2">Oxidoreductase</fullName>
    </submittedName>
</protein>
<accession>A0A106BWV8</accession>
<proteinExistence type="predicted"/>
<dbReference type="PANTHER" id="PTHR15020:SF50">
    <property type="entry name" value="UPF0659 PROTEIN YMR090W"/>
    <property type="match status" value="1"/>
</dbReference>
<evidence type="ECO:0000313" key="2">
    <source>
        <dbReference type="EMBL" id="KVX00118.1"/>
    </source>
</evidence>
<dbReference type="Gene3D" id="3.40.50.720">
    <property type="entry name" value="NAD(P)-binding Rossmann-like Domain"/>
    <property type="match status" value="1"/>
</dbReference>
<dbReference type="RefSeq" id="WP_059747817.1">
    <property type="nucleotide sequence ID" value="NZ_LRDC01000071.1"/>
</dbReference>
<dbReference type="SUPFAM" id="SSF51735">
    <property type="entry name" value="NAD(P)-binding Rossmann-fold domains"/>
    <property type="match status" value="1"/>
</dbReference>
<dbReference type="InterPro" id="IPR036291">
    <property type="entry name" value="NAD(P)-bd_dom_sf"/>
</dbReference>
<dbReference type="Proteomes" id="UP000055702">
    <property type="component" value="Unassembled WGS sequence"/>
</dbReference>
<gene>
    <name evidence="2" type="ORF">AWJ07_09900</name>
</gene>
<dbReference type="CDD" id="cd05243">
    <property type="entry name" value="SDR_a5"/>
    <property type="match status" value="1"/>
</dbReference>
<evidence type="ECO:0000259" key="1">
    <source>
        <dbReference type="Pfam" id="PF13460"/>
    </source>
</evidence>
<name>A0A106BWV8_SHEFR</name>
<evidence type="ECO:0000313" key="3">
    <source>
        <dbReference type="Proteomes" id="UP000055702"/>
    </source>
</evidence>
<dbReference type="InterPro" id="IPR016040">
    <property type="entry name" value="NAD(P)-bd_dom"/>
</dbReference>
<dbReference type="EMBL" id="LRDC01000071">
    <property type="protein sequence ID" value="KVX00118.1"/>
    <property type="molecule type" value="Genomic_DNA"/>
</dbReference>
<dbReference type="AlphaFoldDB" id="A0A106BWV8"/>